<dbReference type="Proteomes" id="UP000803844">
    <property type="component" value="Unassembled WGS sequence"/>
</dbReference>
<evidence type="ECO:0000313" key="2">
    <source>
        <dbReference type="Proteomes" id="UP000803844"/>
    </source>
</evidence>
<dbReference type="GeneID" id="63832669"/>
<sequence>IKSTGYEIMLYSFCLEEEVQCKMIDGVKSCSQCMKRGCSYDAGWIPVSSLFCITDELVCLNSREVEKEERLLKHQQELADA</sequence>
<evidence type="ECO:0000313" key="1">
    <source>
        <dbReference type="EMBL" id="KAF3759868.1"/>
    </source>
</evidence>
<name>A0A9P4XRL4_CRYP1</name>
<dbReference type="EMBL" id="MU032355">
    <property type="protein sequence ID" value="KAF3759868.1"/>
    <property type="molecule type" value="Genomic_DNA"/>
</dbReference>
<feature type="non-terminal residue" evidence="1">
    <location>
        <position position="81"/>
    </location>
</feature>
<proteinExistence type="predicted"/>
<dbReference type="AlphaFoldDB" id="A0A9P4XRL4"/>
<reference evidence="1" key="1">
    <citation type="journal article" date="2020" name="Phytopathology">
        <title>Genome sequence of the chestnut blight fungus Cryphonectria parasitica EP155: A fundamental resource for an archetypical invasive plant pathogen.</title>
        <authorList>
            <person name="Crouch J.A."/>
            <person name="Dawe A."/>
            <person name="Aerts A."/>
            <person name="Barry K."/>
            <person name="Churchill A.C.L."/>
            <person name="Grimwood J."/>
            <person name="Hillman B."/>
            <person name="Milgroom M.G."/>
            <person name="Pangilinan J."/>
            <person name="Smith M."/>
            <person name="Salamov A."/>
            <person name="Schmutz J."/>
            <person name="Yadav J."/>
            <person name="Grigoriev I.V."/>
            <person name="Nuss D."/>
        </authorList>
    </citation>
    <scope>NUCLEOTIDE SEQUENCE</scope>
    <source>
        <strain evidence="1">EP155</strain>
    </source>
</reference>
<comment type="caution">
    <text evidence="1">The sequence shown here is derived from an EMBL/GenBank/DDBJ whole genome shotgun (WGS) entry which is preliminary data.</text>
</comment>
<accession>A0A9P4XRL4</accession>
<protein>
    <submittedName>
        <fullName evidence="1">Uncharacterized protein</fullName>
    </submittedName>
</protein>
<organism evidence="1 2">
    <name type="scientific">Cryphonectria parasitica (strain ATCC 38755 / EP155)</name>
    <dbReference type="NCBI Taxonomy" id="660469"/>
    <lineage>
        <taxon>Eukaryota</taxon>
        <taxon>Fungi</taxon>
        <taxon>Dikarya</taxon>
        <taxon>Ascomycota</taxon>
        <taxon>Pezizomycotina</taxon>
        <taxon>Sordariomycetes</taxon>
        <taxon>Sordariomycetidae</taxon>
        <taxon>Diaporthales</taxon>
        <taxon>Cryphonectriaceae</taxon>
        <taxon>Cryphonectria-Endothia species complex</taxon>
        <taxon>Cryphonectria</taxon>
    </lineage>
</organism>
<gene>
    <name evidence="1" type="ORF">M406DRAFT_219291</name>
</gene>
<feature type="non-terminal residue" evidence="1">
    <location>
        <position position="1"/>
    </location>
</feature>
<keyword evidence="2" id="KW-1185">Reference proteome</keyword>
<dbReference type="RefSeq" id="XP_040770847.1">
    <property type="nucleotide sequence ID" value="XM_040915540.1"/>
</dbReference>